<evidence type="ECO:0000313" key="2">
    <source>
        <dbReference type="EMBL" id="TRV20771.1"/>
    </source>
</evidence>
<feature type="compositionally biased region" description="Basic and acidic residues" evidence="1">
    <location>
        <begin position="50"/>
        <end position="71"/>
    </location>
</feature>
<organism evidence="2 3">
    <name type="scientific">Microcystis wesenbergii Mw_MB_S_20031200_S109D</name>
    <dbReference type="NCBI Taxonomy" id="2486241"/>
    <lineage>
        <taxon>Bacteria</taxon>
        <taxon>Bacillati</taxon>
        <taxon>Cyanobacteriota</taxon>
        <taxon>Cyanophyceae</taxon>
        <taxon>Oscillatoriophycideae</taxon>
        <taxon>Chroococcales</taxon>
        <taxon>Microcystaceae</taxon>
        <taxon>Microcystis</taxon>
    </lineage>
</organism>
<sequence>MISGEFSYRSAGPSLLNKVLEISQITALFFDTYIQDNQGSISLEIVKNTDNHPEKVDGEPEQRTRETETRSGRKPILVTIVYKSPSLVTELCPNR</sequence>
<dbReference type="Proteomes" id="UP000318616">
    <property type="component" value="Unassembled WGS sequence"/>
</dbReference>
<gene>
    <name evidence="2" type="ORF">EWV88_16200</name>
</gene>
<evidence type="ECO:0000256" key="1">
    <source>
        <dbReference type="SAM" id="MobiDB-lite"/>
    </source>
</evidence>
<name>A0A552LKM5_9CHRO</name>
<dbReference type="EMBL" id="SFAP01000201">
    <property type="protein sequence ID" value="TRV20771.1"/>
    <property type="molecule type" value="Genomic_DNA"/>
</dbReference>
<proteinExistence type="predicted"/>
<evidence type="ECO:0000313" key="3">
    <source>
        <dbReference type="Proteomes" id="UP000318616"/>
    </source>
</evidence>
<comment type="caution">
    <text evidence="2">The sequence shown here is derived from an EMBL/GenBank/DDBJ whole genome shotgun (WGS) entry which is preliminary data.</text>
</comment>
<protein>
    <submittedName>
        <fullName evidence="2">Uncharacterized protein</fullName>
    </submittedName>
</protein>
<dbReference type="AlphaFoldDB" id="A0A552LKM5"/>
<reference evidence="2 3" key="1">
    <citation type="submission" date="2019-01" db="EMBL/GenBank/DDBJ databases">
        <title>Coherence of Microcystis species and biogeography revealed through population genomics.</title>
        <authorList>
            <person name="Perez-Carrascal O.M."/>
            <person name="Terrat Y."/>
            <person name="Giani A."/>
            <person name="Fortin N."/>
            <person name="Tromas N."/>
            <person name="Shapiro B.J."/>
        </authorList>
    </citation>
    <scope>NUCLEOTIDE SEQUENCE [LARGE SCALE GENOMIC DNA]</scope>
    <source>
        <strain evidence="2">Mw_MB_S_20031200_S109D</strain>
    </source>
</reference>
<accession>A0A552LKM5</accession>
<feature type="region of interest" description="Disordered" evidence="1">
    <location>
        <begin position="50"/>
        <end position="72"/>
    </location>
</feature>